<dbReference type="PANTHER" id="PTHR24281">
    <property type="entry name" value="STEROID 21-HYDROXYLASE-RELATED"/>
    <property type="match status" value="1"/>
</dbReference>
<dbReference type="GO" id="GO:0020037">
    <property type="term" value="F:heme binding"/>
    <property type="evidence" value="ECO:0007669"/>
    <property type="project" value="InterPro"/>
</dbReference>
<dbReference type="InterPro" id="IPR036396">
    <property type="entry name" value="Cyt_P450_sf"/>
</dbReference>
<accession>A0AAQ3P9Y9</accession>
<feature type="compositionally biased region" description="Basic and acidic residues" evidence="1">
    <location>
        <begin position="85"/>
        <end position="95"/>
    </location>
</feature>
<dbReference type="InterPro" id="IPR001128">
    <property type="entry name" value="Cyt_P450"/>
</dbReference>
<dbReference type="SUPFAM" id="SSF48264">
    <property type="entry name" value="Cytochrome P450"/>
    <property type="match status" value="1"/>
</dbReference>
<dbReference type="EMBL" id="CP144700">
    <property type="protein sequence ID" value="WVZ24600.1"/>
    <property type="molecule type" value="Genomic_DNA"/>
</dbReference>
<dbReference type="GO" id="GO:0004497">
    <property type="term" value="F:monooxygenase activity"/>
    <property type="evidence" value="ECO:0007669"/>
    <property type="project" value="InterPro"/>
</dbReference>
<dbReference type="Gene3D" id="1.10.630.10">
    <property type="entry name" value="Cytochrome P450"/>
    <property type="match status" value="1"/>
</dbReference>
<evidence type="ECO:0000313" key="3">
    <source>
        <dbReference type="Proteomes" id="UP001374535"/>
    </source>
</evidence>
<dbReference type="Pfam" id="PF00067">
    <property type="entry name" value="p450"/>
    <property type="match status" value="1"/>
</dbReference>
<dbReference type="PRINTS" id="PR00463">
    <property type="entry name" value="EP450I"/>
</dbReference>
<evidence type="ECO:0000256" key="1">
    <source>
        <dbReference type="SAM" id="MobiDB-lite"/>
    </source>
</evidence>
<feature type="region of interest" description="Disordered" evidence="1">
    <location>
        <begin position="76"/>
        <end position="102"/>
    </location>
</feature>
<dbReference type="GO" id="GO:0016705">
    <property type="term" value="F:oxidoreductase activity, acting on paired donors, with incorporation or reduction of molecular oxygen"/>
    <property type="evidence" value="ECO:0007669"/>
    <property type="project" value="InterPro"/>
</dbReference>
<sequence>MKYLKAVIKESLRLHPPLPLTVPRRCMEDVKVKGYDIGAGTQVLVNTWAIARDSSCWQQPLEFKPERFLTRQVELSRNQSHVGTGRREIKEDERSFYPPHNS</sequence>
<dbReference type="InterPro" id="IPR002401">
    <property type="entry name" value="Cyt_P450_E_grp-I"/>
</dbReference>
<name>A0AAQ3P9Y9_VIGMU</name>
<gene>
    <name evidence="2" type="ORF">V8G54_003144</name>
</gene>
<evidence type="ECO:0008006" key="4">
    <source>
        <dbReference type="Google" id="ProtNLM"/>
    </source>
</evidence>
<keyword evidence="3" id="KW-1185">Reference proteome</keyword>
<evidence type="ECO:0000313" key="2">
    <source>
        <dbReference type="EMBL" id="WVZ24600.1"/>
    </source>
</evidence>
<dbReference type="GO" id="GO:0005506">
    <property type="term" value="F:iron ion binding"/>
    <property type="evidence" value="ECO:0007669"/>
    <property type="project" value="InterPro"/>
</dbReference>
<dbReference type="AlphaFoldDB" id="A0AAQ3P9Y9"/>
<reference evidence="2 3" key="1">
    <citation type="journal article" date="2023" name="Life. Sci Alliance">
        <title>Evolutionary insights into 3D genome organization and epigenetic landscape of Vigna mungo.</title>
        <authorList>
            <person name="Junaid A."/>
            <person name="Singh B."/>
            <person name="Bhatia S."/>
        </authorList>
    </citation>
    <scope>NUCLEOTIDE SEQUENCE [LARGE SCALE GENOMIC DNA]</scope>
    <source>
        <strain evidence="2">Urdbean</strain>
    </source>
</reference>
<dbReference type="Proteomes" id="UP001374535">
    <property type="component" value="Chromosome 1"/>
</dbReference>
<proteinExistence type="predicted"/>
<organism evidence="2 3">
    <name type="scientific">Vigna mungo</name>
    <name type="common">Black gram</name>
    <name type="synonym">Phaseolus mungo</name>
    <dbReference type="NCBI Taxonomy" id="3915"/>
    <lineage>
        <taxon>Eukaryota</taxon>
        <taxon>Viridiplantae</taxon>
        <taxon>Streptophyta</taxon>
        <taxon>Embryophyta</taxon>
        <taxon>Tracheophyta</taxon>
        <taxon>Spermatophyta</taxon>
        <taxon>Magnoliopsida</taxon>
        <taxon>eudicotyledons</taxon>
        <taxon>Gunneridae</taxon>
        <taxon>Pentapetalae</taxon>
        <taxon>rosids</taxon>
        <taxon>fabids</taxon>
        <taxon>Fabales</taxon>
        <taxon>Fabaceae</taxon>
        <taxon>Papilionoideae</taxon>
        <taxon>50 kb inversion clade</taxon>
        <taxon>NPAAA clade</taxon>
        <taxon>indigoferoid/millettioid clade</taxon>
        <taxon>Phaseoleae</taxon>
        <taxon>Vigna</taxon>
    </lineage>
</organism>
<protein>
    <recommendedName>
        <fullName evidence="4">Cytochrome P450</fullName>
    </recommendedName>
</protein>